<accession>A0A1Q2LHI0</accession>
<organism evidence="1 2">
    <name type="scientific">Helicobacter bilis</name>
    <dbReference type="NCBI Taxonomy" id="37372"/>
    <lineage>
        <taxon>Bacteria</taxon>
        <taxon>Pseudomonadati</taxon>
        <taxon>Campylobacterota</taxon>
        <taxon>Epsilonproteobacteria</taxon>
        <taxon>Campylobacterales</taxon>
        <taxon>Helicobacteraceae</taxon>
        <taxon>Helicobacter</taxon>
    </lineage>
</organism>
<dbReference type="EMBL" id="CP019645">
    <property type="protein sequence ID" value="AQQ59881.1"/>
    <property type="molecule type" value="Genomic_DNA"/>
</dbReference>
<proteinExistence type="predicted"/>
<protein>
    <submittedName>
        <fullName evidence="1">Uncharacterized protein</fullName>
    </submittedName>
</protein>
<dbReference type="Proteomes" id="UP000188298">
    <property type="component" value="Chromosome"/>
</dbReference>
<reference evidence="1 2" key="1">
    <citation type="submission" date="2017-02" db="EMBL/GenBank/DDBJ databases">
        <title>Whole genome sequencing of Helicobacter bilis strain AAQJH.</title>
        <authorList>
            <person name="Conlan S."/>
            <person name="Thomas P.J."/>
            <person name="Mullikin J."/>
            <person name="Palmore T.N."/>
            <person name="Frank K.M."/>
            <person name="Segre J.A."/>
        </authorList>
    </citation>
    <scope>NUCLEOTIDE SEQUENCE [LARGE SCALE GENOMIC DNA]</scope>
    <source>
        <strain evidence="1 2">AAQJH</strain>
    </source>
</reference>
<gene>
    <name evidence="1" type="ORF">XJ32_07040</name>
</gene>
<dbReference type="KEGG" id="hbl:XJ32_07040"/>
<sequence>MNNTMQDSTIKSTQNPQAQQTYHEVLINIECKQQYLQDIITQSIADIILEHGDGVEFMDNTKITLDSIENNA</sequence>
<name>A0A1Q2LHI0_9HELI</name>
<dbReference type="RefSeq" id="WP_077388814.1">
    <property type="nucleotide sequence ID" value="NZ_CP019645.1"/>
</dbReference>
<evidence type="ECO:0000313" key="2">
    <source>
        <dbReference type="Proteomes" id="UP000188298"/>
    </source>
</evidence>
<dbReference type="AlphaFoldDB" id="A0A1Q2LHI0"/>
<evidence type="ECO:0000313" key="1">
    <source>
        <dbReference type="EMBL" id="AQQ59881.1"/>
    </source>
</evidence>